<accession>A0A9X2LY67</accession>
<name>A0A9X2LY67_STRMQ</name>
<protein>
    <submittedName>
        <fullName evidence="1">Uncharacterized protein</fullName>
    </submittedName>
</protein>
<dbReference type="EMBL" id="JANIIC010000027">
    <property type="protein sequence ID" value="MCQ8831817.1"/>
    <property type="molecule type" value="Genomic_DNA"/>
</dbReference>
<reference evidence="1" key="1">
    <citation type="submission" date="2022-06" db="EMBL/GenBank/DDBJ databases">
        <title>WGS of actinobacteria.</title>
        <authorList>
            <person name="Thawai C."/>
        </authorList>
    </citation>
    <scope>NUCLEOTIDE SEQUENCE</scope>
    <source>
        <strain evidence="1">DSM 42010</strain>
    </source>
</reference>
<organism evidence="1 2">
    <name type="scientific">Streptomyces malaysiensis subsp. samsunensis</name>
    <dbReference type="NCBI Taxonomy" id="459658"/>
    <lineage>
        <taxon>Bacteria</taxon>
        <taxon>Bacillati</taxon>
        <taxon>Actinomycetota</taxon>
        <taxon>Actinomycetes</taxon>
        <taxon>Kitasatosporales</taxon>
        <taxon>Streptomycetaceae</taxon>
        <taxon>Streptomyces</taxon>
        <taxon>Streptomyces violaceusniger group</taxon>
    </lineage>
</organism>
<sequence length="102" mass="11311">MADNETVATFTIDGRKYEVIRIGLDPRNSAWNVFGAFPRHTAAELAMSDAWRPWVSPVYAAPADGVDGWLVHDEMNRTVLGVAATYEDMARIAAKDPHRPLV</sequence>
<dbReference type="RefSeq" id="WP_257632696.1">
    <property type="nucleotide sequence ID" value="NZ_JANIIC010000027.1"/>
</dbReference>
<comment type="caution">
    <text evidence="1">The sequence shown here is derived from an EMBL/GenBank/DDBJ whole genome shotgun (WGS) entry which is preliminary data.</text>
</comment>
<dbReference type="AlphaFoldDB" id="A0A9X2LY67"/>
<proteinExistence type="predicted"/>
<gene>
    <name evidence="1" type="ORF">NQU54_22775</name>
</gene>
<evidence type="ECO:0000313" key="2">
    <source>
        <dbReference type="Proteomes" id="UP001142400"/>
    </source>
</evidence>
<evidence type="ECO:0000313" key="1">
    <source>
        <dbReference type="EMBL" id="MCQ8831817.1"/>
    </source>
</evidence>
<dbReference type="Proteomes" id="UP001142400">
    <property type="component" value="Unassembled WGS sequence"/>
</dbReference>
<keyword evidence="2" id="KW-1185">Reference proteome</keyword>